<keyword evidence="2" id="KW-1185">Reference proteome</keyword>
<organism evidence="1 2">
    <name type="scientific">Vespula maculifrons</name>
    <name type="common">Eastern yellow jacket</name>
    <name type="synonym">Wasp</name>
    <dbReference type="NCBI Taxonomy" id="7453"/>
    <lineage>
        <taxon>Eukaryota</taxon>
        <taxon>Metazoa</taxon>
        <taxon>Ecdysozoa</taxon>
        <taxon>Arthropoda</taxon>
        <taxon>Hexapoda</taxon>
        <taxon>Insecta</taxon>
        <taxon>Pterygota</taxon>
        <taxon>Neoptera</taxon>
        <taxon>Endopterygota</taxon>
        <taxon>Hymenoptera</taxon>
        <taxon>Apocrita</taxon>
        <taxon>Aculeata</taxon>
        <taxon>Vespoidea</taxon>
        <taxon>Vespidae</taxon>
        <taxon>Vespinae</taxon>
        <taxon>Vespula</taxon>
    </lineage>
</organism>
<reference evidence="1 2" key="1">
    <citation type="journal article" date="2024" name="Ann. Entomol. Soc. Am.">
        <title>Genomic analyses of the southern and eastern yellowjacket wasps (Hymenoptera: Vespidae) reveal evolutionary signatures of social life.</title>
        <authorList>
            <person name="Catto M.A."/>
            <person name="Caine P.B."/>
            <person name="Orr S.E."/>
            <person name="Hunt B.G."/>
            <person name="Goodisman M.A.D."/>
        </authorList>
    </citation>
    <scope>NUCLEOTIDE SEQUENCE [LARGE SCALE GENOMIC DNA]</scope>
    <source>
        <strain evidence="1">232</strain>
        <tissue evidence="1">Head and thorax</tissue>
    </source>
</reference>
<accession>A0ABD2BUI3</accession>
<comment type="caution">
    <text evidence="1">The sequence shown here is derived from an EMBL/GenBank/DDBJ whole genome shotgun (WGS) entry which is preliminary data.</text>
</comment>
<proteinExistence type="predicted"/>
<sequence>MKLSEGKDNFPDSFCPQEPSLFYGIFRKNATTLEKFHLQISRIELYPKDSSYVDELLRQMATQPITHVGKFSELSFSFLFILRSLYHTIRKLF</sequence>
<dbReference type="Proteomes" id="UP001607303">
    <property type="component" value="Unassembled WGS sequence"/>
</dbReference>
<name>A0ABD2BUI3_VESMC</name>
<gene>
    <name evidence="1" type="ORF">V1477_012946</name>
</gene>
<evidence type="ECO:0000313" key="2">
    <source>
        <dbReference type="Proteomes" id="UP001607303"/>
    </source>
</evidence>
<protein>
    <submittedName>
        <fullName evidence="1">Extracellular serine/threonine protein</fullName>
    </submittedName>
</protein>
<dbReference type="EMBL" id="JAYRBN010000066">
    <property type="protein sequence ID" value="KAL2736437.1"/>
    <property type="molecule type" value="Genomic_DNA"/>
</dbReference>
<evidence type="ECO:0000313" key="1">
    <source>
        <dbReference type="EMBL" id="KAL2736437.1"/>
    </source>
</evidence>
<dbReference type="AlphaFoldDB" id="A0ABD2BUI3"/>